<proteinExistence type="predicted"/>
<feature type="chain" id="PRO_5046084588" evidence="1">
    <location>
        <begin position="25"/>
        <end position="336"/>
    </location>
</feature>
<evidence type="ECO:0000313" key="3">
    <source>
        <dbReference type="Proteomes" id="UP001595615"/>
    </source>
</evidence>
<evidence type="ECO:0000313" key="2">
    <source>
        <dbReference type="EMBL" id="MFC3711866.1"/>
    </source>
</evidence>
<accession>A0ABV7X7N5</accession>
<gene>
    <name evidence="2" type="ORF">ACFOMD_04750</name>
</gene>
<comment type="caution">
    <text evidence="2">The sequence shown here is derived from an EMBL/GenBank/DDBJ whole genome shotgun (WGS) entry which is preliminary data.</text>
</comment>
<protein>
    <submittedName>
        <fullName evidence="2">DUF4402 domain-containing protein</fullName>
    </submittedName>
</protein>
<keyword evidence="1" id="KW-0732">Signal</keyword>
<evidence type="ECO:0000256" key="1">
    <source>
        <dbReference type="SAM" id="SignalP"/>
    </source>
</evidence>
<sequence>MRRLRYLLWLVGLMLYAGATPAAAQTIAIQSITALALGNVAAATSGLTTFTINPSTGAVTKTGGGARITTTTPVRFTVTVRCTGTVAQCDGATVNVRVGNTGTSTLRADPMVNFTVASGTATLVSAPAAGSPISFQLQPIGRNVNKTFFVGGDLPVEGDESAAASGAATSQINVRVSVAPAPPATPGTDSNATMTVYRSLKITKVSDLNFGSILKPTATGGNILVNATTGARTKSAGDAVLIGTAASRAQFTVDGEGGRVIGISVSPANPVTLTRVGGSQTLALTWTRSPTGNLTLSGAAGAAGTGTFGIGGSIPLTTTTTTGQYNGTINITFNYN</sequence>
<dbReference type="Pfam" id="PF14352">
    <property type="entry name" value="DUF4402"/>
    <property type="match status" value="1"/>
</dbReference>
<dbReference type="InterPro" id="IPR025514">
    <property type="entry name" value="DUF4402"/>
</dbReference>
<dbReference type="Proteomes" id="UP001595615">
    <property type="component" value="Unassembled WGS sequence"/>
</dbReference>
<name>A0ABV7X7N5_9SPHN</name>
<dbReference type="EMBL" id="JBHRXV010000003">
    <property type="protein sequence ID" value="MFC3711866.1"/>
    <property type="molecule type" value="Genomic_DNA"/>
</dbReference>
<organism evidence="2 3">
    <name type="scientific">Sphingoaurantiacus capsulatus</name>
    <dbReference type="NCBI Taxonomy" id="1771310"/>
    <lineage>
        <taxon>Bacteria</taxon>
        <taxon>Pseudomonadati</taxon>
        <taxon>Pseudomonadota</taxon>
        <taxon>Alphaproteobacteria</taxon>
        <taxon>Sphingomonadales</taxon>
        <taxon>Sphingosinicellaceae</taxon>
        <taxon>Sphingoaurantiacus</taxon>
    </lineage>
</organism>
<feature type="signal peptide" evidence="1">
    <location>
        <begin position="1"/>
        <end position="24"/>
    </location>
</feature>
<reference evidence="3" key="1">
    <citation type="journal article" date="2019" name="Int. J. Syst. Evol. Microbiol.">
        <title>The Global Catalogue of Microorganisms (GCM) 10K type strain sequencing project: providing services to taxonomists for standard genome sequencing and annotation.</title>
        <authorList>
            <consortium name="The Broad Institute Genomics Platform"/>
            <consortium name="The Broad Institute Genome Sequencing Center for Infectious Disease"/>
            <person name="Wu L."/>
            <person name="Ma J."/>
        </authorList>
    </citation>
    <scope>NUCLEOTIDE SEQUENCE [LARGE SCALE GENOMIC DNA]</scope>
    <source>
        <strain evidence="3">KCTC 42644</strain>
    </source>
</reference>
<keyword evidence="3" id="KW-1185">Reference proteome</keyword>
<dbReference type="RefSeq" id="WP_380857615.1">
    <property type="nucleotide sequence ID" value="NZ_JBHRXV010000003.1"/>
</dbReference>